<dbReference type="NCBIfam" id="NF009239">
    <property type="entry name" value="PRK12595.1"/>
    <property type="match status" value="1"/>
</dbReference>
<dbReference type="InterPro" id="IPR041071">
    <property type="entry name" value="DAHP_snth_FXD"/>
</dbReference>
<evidence type="ECO:0000259" key="2">
    <source>
        <dbReference type="Pfam" id="PF00793"/>
    </source>
</evidence>
<dbReference type="NCBIfam" id="TIGR01361">
    <property type="entry name" value="DAHP_synth_Bsub"/>
    <property type="match status" value="1"/>
</dbReference>
<accession>A0A921MP82</accession>
<evidence type="ECO:0000259" key="3">
    <source>
        <dbReference type="Pfam" id="PF18152"/>
    </source>
</evidence>
<reference evidence="4" key="2">
    <citation type="submission" date="2021-09" db="EMBL/GenBank/DDBJ databases">
        <authorList>
            <person name="Gilroy R."/>
        </authorList>
    </citation>
    <scope>NUCLEOTIDE SEQUENCE</scope>
    <source>
        <strain evidence="4">CHK179-5677</strain>
    </source>
</reference>
<dbReference type="GO" id="GO:0003849">
    <property type="term" value="F:3-deoxy-7-phosphoheptulonate synthase activity"/>
    <property type="evidence" value="ECO:0007669"/>
    <property type="project" value="UniProtKB-EC"/>
</dbReference>
<dbReference type="Gene3D" id="3.30.70.1140">
    <property type="entry name" value="Phospho-2-dehydro-3-deoxyheptonate aldolase, domain 1"/>
    <property type="match status" value="1"/>
</dbReference>
<dbReference type="EMBL" id="DYUC01000114">
    <property type="protein sequence ID" value="HJG87647.1"/>
    <property type="molecule type" value="Genomic_DNA"/>
</dbReference>
<keyword evidence="1 4" id="KW-0808">Transferase</keyword>
<dbReference type="InterPro" id="IPR052899">
    <property type="entry name" value="Class-I_DAHP_synthase"/>
</dbReference>
<feature type="domain" description="DAHP synthetase I/KDSA" evidence="2">
    <location>
        <begin position="87"/>
        <end position="322"/>
    </location>
</feature>
<dbReference type="InterPro" id="IPR006218">
    <property type="entry name" value="DAHP1/KDSA"/>
</dbReference>
<evidence type="ECO:0000313" key="5">
    <source>
        <dbReference type="Proteomes" id="UP000760668"/>
    </source>
</evidence>
<dbReference type="Pfam" id="PF00793">
    <property type="entry name" value="DAHP_synth_1"/>
    <property type="match status" value="1"/>
</dbReference>
<dbReference type="InterPro" id="IPR013785">
    <property type="entry name" value="Aldolase_TIM"/>
</dbReference>
<dbReference type="PANTHER" id="PTHR43018:SF2">
    <property type="entry name" value="PHOSPHO-2-DEHYDRO-3-DEOXYHEPTONATE ALDOLASE"/>
    <property type="match status" value="1"/>
</dbReference>
<gene>
    <name evidence="4" type="primary">aroF</name>
    <name evidence="4" type="ORF">K8V01_11630</name>
</gene>
<dbReference type="Proteomes" id="UP000760668">
    <property type="component" value="Unassembled WGS sequence"/>
</dbReference>
<dbReference type="Gene3D" id="3.20.20.70">
    <property type="entry name" value="Aldolase class I"/>
    <property type="match status" value="1"/>
</dbReference>
<name>A0A921MP82_9FIRM</name>
<dbReference type="GO" id="GO:0009073">
    <property type="term" value="P:aromatic amino acid family biosynthetic process"/>
    <property type="evidence" value="ECO:0007669"/>
    <property type="project" value="InterPro"/>
</dbReference>
<proteinExistence type="predicted"/>
<dbReference type="SUPFAM" id="SSF51569">
    <property type="entry name" value="Aldolase"/>
    <property type="match status" value="1"/>
</dbReference>
<dbReference type="GO" id="GO:0016832">
    <property type="term" value="F:aldehyde-lyase activity"/>
    <property type="evidence" value="ECO:0007669"/>
    <property type="project" value="InterPro"/>
</dbReference>
<dbReference type="PANTHER" id="PTHR43018">
    <property type="entry name" value="PHOSPHO-2-DEHYDRO-3-DEOXYHEPTONATE ALDOLASE"/>
    <property type="match status" value="1"/>
</dbReference>
<comment type="caution">
    <text evidence="4">The sequence shown here is derived from an EMBL/GenBank/DDBJ whole genome shotgun (WGS) entry which is preliminary data.</text>
</comment>
<evidence type="ECO:0000313" key="4">
    <source>
        <dbReference type="EMBL" id="HJG87647.1"/>
    </source>
</evidence>
<dbReference type="NCBIfam" id="NF006421">
    <property type="entry name" value="PRK08673.1"/>
    <property type="match status" value="1"/>
</dbReference>
<protein>
    <submittedName>
        <fullName evidence="4">3-deoxy-7-phosphoheptulonate synthase</fullName>
        <ecNumber evidence="4">2.5.1.54</ecNumber>
    </submittedName>
</protein>
<dbReference type="AlphaFoldDB" id="A0A921MP82"/>
<dbReference type="EC" id="2.5.1.54" evidence="4"/>
<feature type="domain" description="DAHP synthase ferredoxin-like" evidence="3">
    <location>
        <begin position="1"/>
        <end position="67"/>
    </location>
</feature>
<reference evidence="4" key="1">
    <citation type="journal article" date="2021" name="PeerJ">
        <title>Extensive microbial diversity within the chicken gut microbiome revealed by metagenomics and culture.</title>
        <authorList>
            <person name="Gilroy R."/>
            <person name="Ravi A."/>
            <person name="Getino M."/>
            <person name="Pursley I."/>
            <person name="Horton D.L."/>
            <person name="Alikhan N.F."/>
            <person name="Baker D."/>
            <person name="Gharbi K."/>
            <person name="Hall N."/>
            <person name="Watson M."/>
            <person name="Adriaenssens E.M."/>
            <person name="Foster-Nyarko E."/>
            <person name="Jarju S."/>
            <person name="Secka A."/>
            <person name="Antonio M."/>
            <person name="Oren A."/>
            <person name="Chaudhuri R.R."/>
            <person name="La Ragione R."/>
            <person name="Hildebrand F."/>
            <person name="Pallen M.J."/>
        </authorList>
    </citation>
    <scope>NUCLEOTIDE SEQUENCE</scope>
    <source>
        <strain evidence="4">CHK179-5677</strain>
    </source>
</reference>
<dbReference type="InterPro" id="IPR006268">
    <property type="entry name" value="DAHP_syn_2"/>
</dbReference>
<organism evidence="4 5">
    <name type="scientific">Pseudoflavonifractor capillosus</name>
    <dbReference type="NCBI Taxonomy" id="106588"/>
    <lineage>
        <taxon>Bacteria</taxon>
        <taxon>Bacillati</taxon>
        <taxon>Bacillota</taxon>
        <taxon>Clostridia</taxon>
        <taxon>Eubacteriales</taxon>
        <taxon>Oscillospiraceae</taxon>
        <taxon>Pseudoflavonifractor</taxon>
    </lineage>
</organism>
<sequence length="338" mass="36375">MVVIMKPGTRKEDIDALAASFEAQGLRVGITNGVGCTILGLVGDTTAVDMDKISINPNVERVMRVQEPYKKANRKFHPEDTVVTVGKAKIGGGSFGVIAGPCSVESEEQIVEVAEAVKASGASMLRGGAFKPRTSPYAFQGMGAPGLDLLVEARRATGLPIVSEIMAPRYVELFEEKVDVVQIGARNMQNFELLKEVGKMSKPILLKRGLSNSYEEWIMSAEYIMAGGNENVILCERGIRTFETYTRNTLDVSAIPAVKQMSHLPVIVDPSHAAGMYWMVEPLALAAVAAGADGLIIEVHNDPAHAKCDGQQSLTPKKFDELMGKVRALVGMMGKTLV</sequence>
<evidence type="ECO:0000256" key="1">
    <source>
        <dbReference type="ARBA" id="ARBA00022679"/>
    </source>
</evidence>
<dbReference type="Pfam" id="PF18152">
    <property type="entry name" value="DAHP_snth_FXD"/>
    <property type="match status" value="1"/>
</dbReference>
<dbReference type="RefSeq" id="WP_295369254.1">
    <property type="nucleotide sequence ID" value="NZ_DYUC01000114.1"/>
</dbReference>